<evidence type="ECO:0000313" key="1">
    <source>
        <dbReference type="EMBL" id="QJA64259.1"/>
    </source>
</evidence>
<protein>
    <submittedName>
        <fullName evidence="1">Uncharacterized protein</fullName>
    </submittedName>
</protein>
<dbReference type="EMBL" id="MT142492">
    <property type="protein sequence ID" value="QJA82642.1"/>
    <property type="molecule type" value="Genomic_DNA"/>
</dbReference>
<evidence type="ECO:0000313" key="2">
    <source>
        <dbReference type="EMBL" id="QJA82642.1"/>
    </source>
</evidence>
<reference evidence="1" key="1">
    <citation type="submission" date="2020-03" db="EMBL/GenBank/DDBJ databases">
        <title>The deep terrestrial virosphere.</title>
        <authorList>
            <person name="Holmfeldt K."/>
            <person name="Nilsson E."/>
            <person name="Simone D."/>
            <person name="Lopez-Fernandez M."/>
            <person name="Wu X."/>
            <person name="de Brujin I."/>
            <person name="Lundin D."/>
            <person name="Andersson A."/>
            <person name="Bertilsson S."/>
            <person name="Dopson M."/>
        </authorList>
    </citation>
    <scope>NUCLEOTIDE SEQUENCE</scope>
    <source>
        <strain evidence="2">MM415A00385</strain>
        <strain evidence="1">MM415B00526</strain>
    </source>
</reference>
<sequence length="88" mass="10166">MADFLSGYPQAAFAARMKNLPRPMGEFFGYKFNDIYNEYLAKMPGNPTLSFSSYLQNYPFLQNYGGYAPRQKGQYQSSYSPPARFLNY</sequence>
<gene>
    <name evidence="2" type="ORF">MM415A00385_0032</name>
    <name evidence="1" type="ORF">MM415B00526_0022</name>
</gene>
<dbReference type="EMBL" id="MT141516">
    <property type="protein sequence ID" value="QJA64259.1"/>
    <property type="molecule type" value="Genomic_DNA"/>
</dbReference>
<proteinExistence type="predicted"/>
<accession>A0A6M3J2S7</accession>
<dbReference type="AlphaFoldDB" id="A0A6M3J2S7"/>
<organism evidence="1">
    <name type="scientific">viral metagenome</name>
    <dbReference type="NCBI Taxonomy" id="1070528"/>
    <lineage>
        <taxon>unclassified sequences</taxon>
        <taxon>metagenomes</taxon>
        <taxon>organismal metagenomes</taxon>
    </lineage>
</organism>
<name>A0A6M3J2S7_9ZZZZ</name>